<evidence type="ECO:0000313" key="1">
    <source>
        <dbReference type="EMBL" id="TRY69767.1"/>
    </source>
</evidence>
<dbReference type="AlphaFoldDB" id="A0A553NWI4"/>
<protein>
    <submittedName>
        <fullName evidence="1">Uncharacterized protein</fullName>
    </submittedName>
</protein>
<organism evidence="1 2">
    <name type="scientific">Danionella cerebrum</name>
    <dbReference type="NCBI Taxonomy" id="2873325"/>
    <lineage>
        <taxon>Eukaryota</taxon>
        <taxon>Metazoa</taxon>
        <taxon>Chordata</taxon>
        <taxon>Craniata</taxon>
        <taxon>Vertebrata</taxon>
        <taxon>Euteleostomi</taxon>
        <taxon>Actinopterygii</taxon>
        <taxon>Neopterygii</taxon>
        <taxon>Teleostei</taxon>
        <taxon>Ostariophysi</taxon>
        <taxon>Cypriniformes</taxon>
        <taxon>Danionidae</taxon>
        <taxon>Danioninae</taxon>
        <taxon>Danionella</taxon>
    </lineage>
</organism>
<comment type="caution">
    <text evidence="1">The sequence shown here is derived from an EMBL/GenBank/DDBJ whole genome shotgun (WGS) entry which is preliminary data.</text>
</comment>
<name>A0A553NWI4_9TELE</name>
<gene>
    <name evidence="1" type="ORF">DNTS_021675</name>
</gene>
<dbReference type="Proteomes" id="UP000316079">
    <property type="component" value="Unassembled WGS sequence"/>
</dbReference>
<dbReference type="EMBL" id="SRMA01026780">
    <property type="protein sequence ID" value="TRY69767.1"/>
    <property type="molecule type" value="Genomic_DNA"/>
</dbReference>
<keyword evidence="2" id="KW-1185">Reference proteome</keyword>
<proteinExistence type="predicted"/>
<sequence length="76" mass="8065">MSEEEVTTAFMDVTGAPDPESRLASTLTSVLHITTPPKSSDVHTLICNLPFDLASLKGVRLLCAHKAVSSEPALSE</sequence>
<evidence type="ECO:0000313" key="2">
    <source>
        <dbReference type="Proteomes" id="UP000316079"/>
    </source>
</evidence>
<accession>A0A553NWI4</accession>
<reference evidence="1 2" key="1">
    <citation type="journal article" date="2019" name="Sci. Data">
        <title>Hybrid genome assembly and annotation of Danionella translucida.</title>
        <authorList>
            <person name="Kadobianskyi M."/>
            <person name="Schulze L."/>
            <person name="Schuelke M."/>
            <person name="Judkewitz B."/>
        </authorList>
    </citation>
    <scope>NUCLEOTIDE SEQUENCE [LARGE SCALE GENOMIC DNA]</scope>
    <source>
        <strain evidence="1 2">Bolton</strain>
    </source>
</reference>